<keyword evidence="4" id="KW-1185">Reference proteome</keyword>
<feature type="domain" description="Cwf19-like protein C-terminal" evidence="2">
    <location>
        <begin position="144"/>
        <end position="242"/>
    </location>
</feature>
<dbReference type="Pfam" id="PF04676">
    <property type="entry name" value="CwfJ_C_2"/>
    <property type="match status" value="1"/>
</dbReference>
<dbReference type="Proteomes" id="UP000035680">
    <property type="component" value="Unassembled WGS sequence"/>
</dbReference>
<dbReference type="InterPro" id="IPR006768">
    <property type="entry name" value="Cwf19-like_C_dom-1"/>
</dbReference>
<sequence length="253" mass="29709">MTHQICCNAFTDHKKLEKTLENCKRCIDSKYFNKECVVAIGIKTYLSVVPFEGLHQNHCFISTSQHYTNTVTIDEDVFDEMKIWRKGLVAMWKSKGMDCVFLETYKKNTNKYHHIMIEAIPVPEEIGELAPIYFKKALSESGSEWSDNKKLFDMSKEGKNDVRNVIPKNFSYFTIDFGLQSGFVHVIEDDETFPSSFAHEILCGMLDLDSKYWRNMSYTSMEKQIKKRDAFKQQWFNGFDWTERAKFTLKNEK</sequence>
<evidence type="ECO:0000259" key="2">
    <source>
        <dbReference type="Pfam" id="PF04676"/>
    </source>
</evidence>
<reference evidence="5" key="2">
    <citation type="submission" date="2015-08" db="UniProtKB">
        <authorList>
            <consortium name="WormBaseParasite"/>
        </authorList>
    </citation>
    <scope>IDENTIFICATION</scope>
</reference>
<dbReference type="AlphaFoldDB" id="A0A0K0G165"/>
<comment type="similarity">
    <text evidence="1">Belongs to the CWF19 family.</text>
</comment>
<name>A0A0K0G165_STRVS</name>
<protein>
    <submittedName>
        <fullName evidence="5">CWF19-like protein 2 (inferred by orthology to a human protein)</fullName>
    </submittedName>
</protein>
<evidence type="ECO:0000256" key="1">
    <source>
        <dbReference type="ARBA" id="ARBA00006795"/>
    </source>
</evidence>
<dbReference type="GO" id="GO:0000398">
    <property type="term" value="P:mRNA splicing, via spliceosome"/>
    <property type="evidence" value="ECO:0007669"/>
    <property type="project" value="TreeGrafter"/>
</dbReference>
<dbReference type="PANTHER" id="PTHR12072:SF5">
    <property type="entry name" value="CWF19-LIKE PROTEIN 2"/>
    <property type="match status" value="1"/>
</dbReference>
<feature type="domain" description="Cwf19-like C-terminal" evidence="3">
    <location>
        <begin position="12"/>
        <end position="135"/>
    </location>
</feature>
<evidence type="ECO:0000313" key="4">
    <source>
        <dbReference type="Proteomes" id="UP000035680"/>
    </source>
</evidence>
<evidence type="ECO:0000259" key="3">
    <source>
        <dbReference type="Pfam" id="PF04677"/>
    </source>
</evidence>
<dbReference type="Pfam" id="PF04677">
    <property type="entry name" value="CwfJ_C_1"/>
    <property type="match status" value="1"/>
</dbReference>
<dbReference type="STRING" id="75913.A0A0K0G165"/>
<organism evidence="4 5">
    <name type="scientific">Strongyloides venezuelensis</name>
    <name type="common">Threadworm</name>
    <dbReference type="NCBI Taxonomy" id="75913"/>
    <lineage>
        <taxon>Eukaryota</taxon>
        <taxon>Metazoa</taxon>
        <taxon>Ecdysozoa</taxon>
        <taxon>Nematoda</taxon>
        <taxon>Chromadorea</taxon>
        <taxon>Rhabditida</taxon>
        <taxon>Tylenchina</taxon>
        <taxon>Panagrolaimomorpha</taxon>
        <taxon>Strongyloidoidea</taxon>
        <taxon>Strongyloididae</taxon>
        <taxon>Strongyloides</taxon>
    </lineage>
</organism>
<dbReference type="PANTHER" id="PTHR12072">
    <property type="entry name" value="CWF19, CELL CYCLE CONTROL PROTEIN"/>
    <property type="match status" value="1"/>
</dbReference>
<proteinExistence type="inferred from homology"/>
<dbReference type="GO" id="GO:0071014">
    <property type="term" value="C:post-mRNA release spliceosomal complex"/>
    <property type="evidence" value="ECO:0007669"/>
    <property type="project" value="TreeGrafter"/>
</dbReference>
<evidence type="ECO:0000313" key="5">
    <source>
        <dbReference type="WBParaSite" id="SVE_1845200.1"/>
    </source>
</evidence>
<dbReference type="InterPro" id="IPR006767">
    <property type="entry name" value="Cwf19-like_C_dom-2"/>
</dbReference>
<accession>A0A0K0G165</accession>
<dbReference type="WBParaSite" id="SVE_1845200.1">
    <property type="protein sequence ID" value="SVE_1845200.1"/>
    <property type="gene ID" value="SVE_1845200"/>
</dbReference>
<reference evidence="4" key="1">
    <citation type="submission" date="2014-07" db="EMBL/GenBank/DDBJ databases">
        <authorList>
            <person name="Martin A.A"/>
            <person name="De Silva N."/>
        </authorList>
    </citation>
    <scope>NUCLEOTIDE SEQUENCE</scope>
</reference>
<dbReference type="InterPro" id="IPR040194">
    <property type="entry name" value="Cwf19-like"/>
</dbReference>